<dbReference type="PANTHER" id="PTHR43130:SF3">
    <property type="entry name" value="HTH-TYPE TRANSCRIPTIONAL REGULATOR RV1931C"/>
    <property type="match status" value="1"/>
</dbReference>
<proteinExistence type="predicted"/>
<protein>
    <submittedName>
        <fullName evidence="2">DJ-1/PfpI family protein</fullName>
    </submittedName>
</protein>
<reference evidence="2" key="1">
    <citation type="submission" date="2024-05" db="EMBL/GenBank/DDBJ databases">
        <title>30 novel species of actinomycetes from the DSMZ collection.</title>
        <authorList>
            <person name="Nouioui I."/>
        </authorList>
    </citation>
    <scope>NUCLEOTIDE SEQUENCE</scope>
    <source>
        <strain evidence="2">DSM 40473</strain>
    </source>
</reference>
<dbReference type="PANTHER" id="PTHR43130">
    <property type="entry name" value="ARAC-FAMILY TRANSCRIPTIONAL REGULATOR"/>
    <property type="match status" value="1"/>
</dbReference>
<sequence length="275" mass="29101">MTTGTRETAEEVRPGAGGGVVRSIAVLGYEKCSEQDTITPLEIFKGAAMVTSGGIAPWQREAAPRELDVRLVGLTPGVVTMQMGTQVVADSVLDPDELFDILYVPGGVGSGELTSDERVLKLIRRHHEAGRVVAANCSGVGVLARAGVLDDSPVTCVAAVARGLRAEGFNVPAGRRMWIGNPGTGIWTSTGSYGVHGGAVAMVAHYLGRETGTIVSMMFDTLSGLGDVIFEEVGPEFYQHPELEQSFQDYFQDMLLPRVAEEPSAGAPAGREGRR</sequence>
<dbReference type="Gene3D" id="3.40.50.880">
    <property type="match status" value="1"/>
</dbReference>
<feature type="domain" description="DJ-1/PfpI" evidence="1">
    <location>
        <begin position="23"/>
        <end position="172"/>
    </location>
</feature>
<accession>A0ABU2SG56</accession>
<comment type="caution">
    <text evidence="2">The sequence shown here is derived from an EMBL/GenBank/DDBJ whole genome shotgun (WGS) entry which is preliminary data.</text>
</comment>
<dbReference type="Pfam" id="PF01965">
    <property type="entry name" value="DJ-1_PfpI"/>
    <property type="match status" value="1"/>
</dbReference>
<gene>
    <name evidence="2" type="ORF">RM609_00645</name>
</gene>
<dbReference type="InterPro" id="IPR052158">
    <property type="entry name" value="INH-QAR"/>
</dbReference>
<dbReference type="RefSeq" id="WP_311606940.1">
    <property type="nucleotide sequence ID" value="NZ_JAVRFI010000001.1"/>
</dbReference>
<name>A0ABU2SG56_9ACTN</name>
<evidence type="ECO:0000259" key="1">
    <source>
        <dbReference type="Pfam" id="PF01965"/>
    </source>
</evidence>
<organism evidence="2 3">
    <name type="scientific">Streptomyces hesseae</name>
    <dbReference type="NCBI Taxonomy" id="3075519"/>
    <lineage>
        <taxon>Bacteria</taxon>
        <taxon>Bacillati</taxon>
        <taxon>Actinomycetota</taxon>
        <taxon>Actinomycetes</taxon>
        <taxon>Kitasatosporales</taxon>
        <taxon>Streptomycetaceae</taxon>
        <taxon>Streptomyces</taxon>
    </lineage>
</organism>
<dbReference type="Proteomes" id="UP001180531">
    <property type="component" value="Unassembled WGS sequence"/>
</dbReference>
<dbReference type="SUPFAM" id="SSF52317">
    <property type="entry name" value="Class I glutamine amidotransferase-like"/>
    <property type="match status" value="1"/>
</dbReference>
<keyword evidence="3" id="KW-1185">Reference proteome</keyword>
<evidence type="ECO:0000313" key="2">
    <source>
        <dbReference type="EMBL" id="MDT0447616.1"/>
    </source>
</evidence>
<evidence type="ECO:0000313" key="3">
    <source>
        <dbReference type="Proteomes" id="UP001180531"/>
    </source>
</evidence>
<dbReference type="EMBL" id="JAVRFI010000001">
    <property type="protein sequence ID" value="MDT0447616.1"/>
    <property type="molecule type" value="Genomic_DNA"/>
</dbReference>
<dbReference type="InterPro" id="IPR029062">
    <property type="entry name" value="Class_I_gatase-like"/>
</dbReference>
<dbReference type="InterPro" id="IPR002818">
    <property type="entry name" value="DJ-1/PfpI"/>
</dbReference>